<evidence type="ECO:0000259" key="1">
    <source>
        <dbReference type="PROSITE" id="PS50304"/>
    </source>
</evidence>
<keyword evidence="3" id="KW-1185">Reference proteome</keyword>
<reference evidence="2" key="5">
    <citation type="submission" date="2025-09" db="UniProtKB">
        <authorList>
            <consortium name="Ensembl"/>
        </authorList>
    </citation>
    <scope>IDENTIFICATION</scope>
</reference>
<dbReference type="PANTHER" id="PTHR22948:SF29">
    <property type="entry name" value="FI02030P-RELATED"/>
    <property type="match status" value="1"/>
</dbReference>
<feature type="domain" description="Tudor" evidence="1">
    <location>
        <begin position="313"/>
        <end position="373"/>
    </location>
</feature>
<reference evidence="3" key="3">
    <citation type="journal article" date="2014" name="Nature">
        <title>Elephant shark genome provides unique insights into gnathostome evolution.</title>
        <authorList>
            <consortium name="International Elephant Shark Genome Sequencing Consortium"/>
            <person name="Venkatesh B."/>
            <person name="Lee A.P."/>
            <person name="Ravi V."/>
            <person name="Maurya A.K."/>
            <person name="Lian M.M."/>
            <person name="Swann J.B."/>
            <person name="Ohta Y."/>
            <person name="Flajnik M.F."/>
            <person name="Sutoh Y."/>
            <person name="Kasahara M."/>
            <person name="Hoon S."/>
            <person name="Gangu V."/>
            <person name="Roy S.W."/>
            <person name="Irimia M."/>
            <person name="Korzh V."/>
            <person name="Kondrychyn I."/>
            <person name="Lim Z.W."/>
            <person name="Tay B.H."/>
            <person name="Tohari S."/>
            <person name="Kong K.W."/>
            <person name="Ho S."/>
            <person name="Lorente-Galdos B."/>
            <person name="Quilez J."/>
            <person name="Marques-Bonet T."/>
            <person name="Raney B.J."/>
            <person name="Ingham P.W."/>
            <person name="Tay A."/>
            <person name="Hillier L.W."/>
            <person name="Minx P."/>
            <person name="Boehm T."/>
            <person name="Wilson R.K."/>
            <person name="Brenner S."/>
            <person name="Warren W.C."/>
        </authorList>
    </citation>
    <scope>NUCLEOTIDE SEQUENCE [LARGE SCALE GENOMIC DNA]</scope>
</reference>
<dbReference type="SUPFAM" id="SSF63748">
    <property type="entry name" value="Tudor/PWWP/MBT"/>
    <property type="match status" value="1"/>
</dbReference>
<dbReference type="SMART" id="SM00333">
    <property type="entry name" value="TUDOR"/>
    <property type="match status" value="1"/>
</dbReference>
<dbReference type="Proteomes" id="UP000314986">
    <property type="component" value="Unassembled WGS sequence"/>
</dbReference>
<accession>A0A4W3I763</accession>
<dbReference type="InterPro" id="IPR047376">
    <property type="entry name" value="Tudor_TDRD1_rpt1"/>
</dbReference>
<dbReference type="STRING" id="7868.ENSCMIP00000024622"/>
<dbReference type="Pfam" id="PF00567">
    <property type="entry name" value="TUDOR"/>
    <property type="match status" value="1"/>
</dbReference>
<dbReference type="PROSITE" id="PS50304">
    <property type="entry name" value="TUDOR"/>
    <property type="match status" value="1"/>
</dbReference>
<dbReference type="InterPro" id="IPR002999">
    <property type="entry name" value="Tudor"/>
</dbReference>
<sequence>MSEKKFRPNSKPRALNCVQQKPQKDTRRSVQAQSLNCISDDACDIIINTRVRPNFTIRKPMLEDSICSLPRKGNLNFCEFAKECFSDISNPATVSGVSGGHQTNDLIDTKATTGILPQVNGEIHQNSPNPGERRLQHQISAVGLSPFESTEGVCTNYSPETKISRQSPLQSSFATCSVCGLLGANPYAQCKQVRCSVKCQKSDWPVCRCSCKLTKINKLEEPLRAPKEKMLLEKKVLMNTTKALMETPKIRLADLKPIKLPKESNLQIVVTEFKDPNEFFVQILTLENFENLRRLASSLKETCADVNNQDKYVPEEGEICAAKFSVDQDWYRALVVSVNIVQEKARVLYIDYGNEEVVQLNRICPLKIEMGLSPPCAMKCCVANIPSHNSWSEECITSIKLEVLQKTCCMTIVEKLDDGSCFAVDVELPSGQSLQKYILEKRYAATQVDENSTESSVETLDKAWDNLSLNYSSTKIGSDDKLQLQTTSINSSCDEDMFIIVSHIETPDNFFCQQLVS</sequence>
<dbReference type="GeneTree" id="ENSGT00940000158754"/>
<reference evidence="3" key="2">
    <citation type="journal article" date="2007" name="PLoS Biol.">
        <title>Survey sequencing and comparative analysis of the elephant shark (Callorhinchus milii) genome.</title>
        <authorList>
            <person name="Venkatesh B."/>
            <person name="Kirkness E.F."/>
            <person name="Loh Y.H."/>
            <person name="Halpern A.L."/>
            <person name="Lee A.P."/>
            <person name="Johnson J."/>
            <person name="Dandona N."/>
            <person name="Viswanathan L.D."/>
            <person name="Tay A."/>
            <person name="Venter J.C."/>
            <person name="Strausberg R.L."/>
            <person name="Brenner S."/>
        </authorList>
    </citation>
    <scope>NUCLEOTIDE SEQUENCE [LARGE SCALE GENOMIC DNA]</scope>
</reference>
<dbReference type="InParanoid" id="A0A4W3I763"/>
<dbReference type="AlphaFoldDB" id="A0A4W3I763"/>
<dbReference type="CDD" id="cd20408">
    <property type="entry name" value="Tudor_TDRD1_rpt1"/>
    <property type="match status" value="1"/>
</dbReference>
<evidence type="ECO:0000313" key="3">
    <source>
        <dbReference type="Proteomes" id="UP000314986"/>
    </source>
</evidence>
<dbReference type="InterPro" id="IPR035437">
    <property type="entry name" value="SNase_OB-fold_sf"/>
</dbReference>
<dbReference type="InterPro" id="IPR050621">
    <property type="entry name" value="Tudor_domain_containing"/>
</dbReference>
<dbReference type="Gene3D" id="2.40.50.90">
    <property type="match status" value="1"/>
</dbReference>
<name>A0A4W3I763_CALMI</name>
<evidence type="ECO:0000313" key="2">
    <source>
        <dbReference type="Ensembl" id="ENSCMIP00000024622.1"/>
    </source>
</evidence>
<dbReference type="Ensembl" id="ENSCMIT00000025031.1">
    <property type="protein sequence ID" value="ENSCMIP00000024622.1"/>
    <property type="gene ID" value="ENSCMIG00000010902.1"/>
</dbReference>
<dbReference type="FunFam" id="2.30.30.140:FF:000018">
    <property type="entry name" value="Serine/threonine-protein kinase 31"/>
    <property type="match status" value="1"/>
</dbReference>
<organism evidence="2 3">
    <name type="scientific">Callorhinchus milii</name>
    <name type="common">Ghost shark</name>
    <dbReference type="NCBI Taxonomy" id="7868"/>
    <lineage>
        <taxon>Eukaryota</taxon>
        <taxon>Metazoa</taxon>
        <taxon>Chordata</taxon>
        <taxon>Craniata</taxon>
        <taxon>Vertebrata</taxon>
        <taxon>Chondrichthyes</taxon>
        <taxon>Holocephali</taxon>
        <taxon>Chimaeriformes</taxon>
        <taxon>Callorhinchidae</taxon>
        <taxon>Callorhinchus</taxon>
    </lineage>
</organism>
<protein>
    <submittedName>
        <fullName evidence="2">Tudor domain-containing protein 1-like</fullName>
    </submittedName>
</protein>
<dbReference type="Gene3D" id="2.30.30.140">
    <property type="match status" value="1"/>
</dbReference>
<reference evidence="3" key="1">
    <citation type="journal article" date="2006" name="Science">
        <title>Ancient noncoding elements conserved in the human genome.</title>
        <authorList>
            <person name="Venkatesh B."/>
            <person name="Kirkness E.F."/>
            <person name="Loh Y.H."/>
            <person name="Halpern A.L."/>
            <person name="Lee A.P."/>
            <person name="Johnson J."/>
            <person name="Dandona N."/>
            <person name="Viswanathan L.D."/>
            <person name="Tay A."/>
            <person name="Venter J.C."/>
            <person name="Strausberg R.L."/>
            <person name="Brenner S."/>
        </authorList>
    </citation>
    <scope>NUCLEOTIDE SEQUENCE [LARGE SCALE GENOMIC DNA]</scope>
</reference>
<reference evidence="2" key="4">
    <citation type="submission" date="2025-08" db="UniProtKB">
        <authorList>
            <consortium name="Ensembl"/>
        </authorList>
    </citation>
    <scope>IDENTIFICATION</scope>
</reference>
<proteinExistence type="predicted"/>
<dbReference type="PANTHER" id="PTHR22948">
    <property type="entry name" value="TUDOR DOMAIN CONTAINING PROTEIN"/>
    <property type="match status" value="1"/>
</dbReference>